<dbReference type="InterPro" id="IPR036282">
    <property type="entry name" value="Glutathione-S-Trfase_C_sf"/>
</dbReference>
<sequence>MGYTLFFNPLSRALIVQWAFAEAGVEPELALVEWEDKPAALFEANPMGKVPTVVHHHETGDKVVSECAAICHYLAEMEAPGLLPRDEEKAAYFRWLFFAAGPMEAAITNRAMGWEPKDAKQQMTSGFGSFDRVVDALDTWFQNNDFTCGDRFTMADVYVGSQVDWGLRFGSLTDRPSFRAYQSRLQARDAYKATLGSPGG</sequence>
<keyword evidence="4" id="KW-1185">Reference proteome</keyword>
<dbReference type="InterPro" id="IPR040079">
    <property type="entry name" value="Glutathione_S-Trfase"/>
</dbReference>
<dbReference type="Pfam" id="PF00043">
    <property type="entry name" value="GST_C"/>
    <property type="match status" value="1"/>
</dbReference>
<name>A0ABP9KLN2_9SPHN</name>
<dbReference type="PROSITE" id="PS50404">
    <property type="entry name" value="GST_NTER"/>
    <property type="match status" value="1"/>
</dbReference>
<accession>A0ABP9KLN2</accession>
<feature type="domain" description="GST C-terminal" evidence="2">
    <location>
        <begin position="85"/>
        <end position="200"/>
    </location>
</feature>
<proteinExistence type="predicted"/>
<dbReference type="SFLD" id="SFLDG00358">
    <property type="entry name" value="Main_(cytGST)"/>
    <property type="match status" value="1"/>
</dbReference>
<dbReference type="SUPFAM" id="SSF47616">
    <property type="entry name" value="GST C-terminal domain-like"/>
    <property type="match status" value="1"/>
</dbReference>
<dbReference type="Gene3D" id="3.40.30.10">
    <property type="entry name" value="Glutaredoxin"/>
    <property type="match status" value="1"/>
</dbReference>
<gene>
    <name evidence="3" type="ORF">GCM10023208_27940</name>
</gene>
<dbReference type="SUPFAM" id="SSF52833">
    <property type="entry name" value="Thioredoxin-like"/>
    <property type="match status" value="1"/>
</dbReference>
<dbReference type="Pfam" id="PF13409">
    <property type="entry name" value="GST_N_2"/>
    <property type="match status" value="1"/>
</dbReference>
<dbReference type="PANTHER" id="PTHR44051">
    <property type="entry name" value="GLUTATHIONE S-TRANSFERASE-RELATED"/>
    <property type="match status" value="1"/>
</dbReference>
<dbReference type="CDD" id="cd03046">
    <property type="entry name" value="GST_N_GTT1_like"/>
    <property type="match status" value="1"/>
</dbReference>
<dbReference type="CDD" id="cd03207">
    <property type="entry name" value="GST_C_8"/>
    <property type="match status" value="1"/>
</dbReference>
<evidence type="ECO:0000313" key="4">
    <source>
        <dbReference type="Proteomes" id="UP001500518"/>
    </source>
</evidence>
<dbReference type="PANTHER" id="PTHR44051:SF21">
    <property type="entry name" value="GLUTATHIONE S-TRANSFERASE FAMILY PROTEIN"/>
    <property type="match status" value="1"/>
</dbReference>
<dbReference type="Proteomes" id="UP001500518">
    <property type="component" value="Unassembled WGS sequence"/>
</dbReference>
<evidence type="ECO:0000259" key="1">
    <source>
        <dbReference type="PROSITE" id="PS50404"/>
    </source>
</evidence>
<dbReference type="EMBL" id="BAABHV010000021">
    <property type="protein sequence ID" value="GAA5060013.1"/>
    <property type="molecule type" value="Genomic_DNA"/>
</dbReference>
<dbReference type="Gene3D" id="1.20.1050.10">
    <property type="match status" value="1"/>
</dbReference>
<evidence type="ECO:0000259" key="2">
    <source>
        <dbReference type="PROSITE" id="PS50405"/>
    </source>
</evidence>
<evidence type="ECO:0000313" key="3">
    <source>
        <dbReference type="EMBL" id="GAA5060013.1"/>
    </source>
</evidence>
<dbReference type="InterPro" id="IPR004045">
    <property type="entry name" value="Glutathione_S-Trfase_N"/>
</dbReference>
<dbReference type="SFLD" id="SFLDS00019">
    <property type="entry name" value="Glutathione_Transferase_(cytos"/>
    <property type="match status" value="1"/>
</dbReference>
<feature type="domain" description="GST N-terminal" evidence="1">
    <location>
        <begin position="1"/>
        <end position="82"/>
    </location>
</feature>
<comment type="caution">
    <text evidence="3">The sequence shown here is derived from an EMBL/GenBank/DDBJ whole genome shotgun (WGS) entry which is preliminary data.</text>
</comment>
<dbReference type="InterPro" id="IPR036249">
    <property type="entry name" value="Thioredoxin-like_sf"/>
</dbReference>
<dbReference type="PROSITE" id="PS50405">
    <property type="entry name" value="GST_CTER"/>
    <property type="match status" value="1"/>
</dbReference>
<dbReference type="RefSeq" id="WP_346033629.1">
    <property type="nucleotide sequence ID" value="NZ_BAABHV010000021.1"/>
</dbReference>
<dbReference type="InterPro" id="IPR004046">
    <property type="entry name" value="GST_C"/>
</dbReference>
<reference evidence="4" key="1">
    <citation type="journal article" date="2019" name="Int. J. Syst. Evol. Microbiol.">
        <title>The Global Catalogue of Microorganisms (GCM) 10K type strain sequencing project: providing services to taxonomists for standard genome sequencing and annotation.</title>
        <authorList>
            <consortium name="The Broad Institute Genomics Platform"/>
            <consortium name="The Broad Institute Genome Sequencing Center for Infectious Disease"/>
            <person name="Wu L."/>
            <person name="Ma J."/>
        </authorList>
    </citation>
    <scope>NUCLEOTIDE SEQUENCE [LARGE SCALE GENOMIC DNA]</scope>
    <source>
        <strain evidence="4">JCM 18014</strain>
    </source>
</reference>
<protein>
    <submittedName>
        <fullName evidence="3">Glutathione S-transferase family protein</fullName>
    </submittedName>
</protein>
<dbReference type="InterPro" id="IPR010987">
    <property type="entry name" value="Glutathione-S-Trfase_C-like"/>
</dbReference>
<organism evidence="3 4">
    <name type="scientific">Erythrobacter westpacificensis</name>
    <dbReference type="NCBI Taxonomy" id="1055231"/>
    <lineage>
        <taxon>Bacteria</taxon>
        <taxon>Pseudomonadati</taxon>
        <taxon>Pseudomonadota</taxon>
        <taxon>Alphaproteobacteria</taxon>
        <taxon>Sphingomonadales</taxon>
        <taxon>Erythrobacteraceae</taxon>
        <taxon>Erythrobacter/Porphyrobacter group</taxon>
        <taxon>Erythrobacter</taxon>
    </lineage>
</organism>